<reference evidence="1" key="1">
    <citation type="submission" date="2021-06" db="EMBL/GenBank/DDBJ databases">
        <authorList>
            <person name="Kallberg Y."/>
            <person name="Tangrot J."/>
            <person name="Rosling A."/>
        </authorList>
    </citation>
    <scope>NUCLEOTIDE SEQUENCE</scope>
    <source>
        <strain evidence="1">IN212</strain>
    </source>
</reference>
<proteinExistence type="predicted"/>
<dbReference type="EMBL" id="CAJVPZ010061003">
    <property type="protein sequence ID" value="CAG8790726.1"/>
    <property type="molecule type" value="Genomic_DNA"/>
</dbReference>
<name>A0A9N9JP14_9GLOM</name>
<gene>
    <name evidence="1" type="ORF">RFULGI_LOCUS16717</name>
</gene>
<comment type="caution">
    <text evidence="1">The sequence shown here is derived from an EMBL/GenBank/DDBJ whole genome shotgun (WGS) entry which is preliminary data.</text>
</comment>
<accession>A0A9N9JP14</accession>
<sequence>LMINQVKQETSDERRIDRIKSDIREIVKTVRQLAENHMAPDRANHG</sequence>
<organism evidence="1 2">
    <name type="scientific">Racocetra fulgida</name>
    <dbReference type="NCBI Taxonomy" id="60492"/>
    <lineage>
        <taxon>Eukaryota</taxon>
        <taxon>Fungi</taxon>
        <taxon>Fungi incertae sedis</taxon>
        <taxon>Mucoromycota</taxon>
        <taxon>Glomeromycotina</taxon>
        <taxon>Glomeromycetes</taxon>
        <taxon>Diversisporales</taxon>
        <taxon>Gigasporaceae</taxon>
        <taxon>Racocetra</taxon>
    </lineage>
</organism>
<evidence type="ECO:0000313" key="2">
    <source>
        <dbReference type="Proteomes" id="UP000789396"/>
    </source>
</evidence>
<feature type="non-terminal residue" evidence="1">
    <location>
        <position position="1"/>
    </location>
</feature>
<keyword evidence="2" id="KW-1185">Reference proteome</keyword>
<feature type="non-terminal residue" evidence="1">
    <location>
        <position position="46"/>
    </location>
</feature>
<dbReference type="AlphaFoldDB" id="A0A9N9JP14"/>
<protein>
    <submittedName>
        <fullName evidence="1">15319_t:CDS:1</fullName>
    </submittedName>
</protein>
<dbReference type="Proteomes" id="UP000789396">
    <property type="component" value="Unassembled WGS sequence"/>
</dbReference>
<evidence type="ECO:0000313" key="1">
    <source>
        <dbReference type="EMBL" id="CAG8790726.1"/>
    </source>
</evidence>